<dbReference type="PANTHER" id="PTHR33116">
    <property type="entry name" value="REVERSE TRANSCRIPTASE ZINC-BINDING DOMAIN-CONTAINING PROTEIN-RELATED-RELATED"/>
    <property type="match status" value="1"/>
</dbReference>
<evidence type="ECO:0000313" key="2">
    <source>
        <dbReference type="Proteomes" id="UP001515500"/>
    </source>
</evidence>
<keyword evidence="2" id="KW-1185">Reference proteome</keyword>
<dbReference type="AlphaFoldDB" id="A0AB40CI91"/>
<dbReference type="InterPro" id="IPR000477">
    <property type="entry name" value="RT_dom"/>
</dbReference>
<accession>A0AB40CI91</accession>
<dbReference type="Proteomes" id="UP001515500">
    <property type="component" value="Chromosome 14"/>
</dbReference>
<sequence>MRFPDLWIAWIHACISSASFSFLINGHSSPWITSSRGLRQGDPISPLLFLLVTQNLSAILNRALSLSLVPGFCPSLSRDFNHLMFANDLLLVTRASRKTARNCLLCLDLYHSITGQRPNPLKSAVYFPSWCNKKLSNSISGILSFKQGSFPLTYLGIPISPTRILIPHLNPLIAKVHNSFSSWTHASLFTAGRVILLNSSIFSLPNYFLSVMYLPDSILDNFSKLARSFLWSYGSNERKLHTIGWSVTTLKKSEGGLGLRNLRLVRHSLMAKNIFSILNSEDKIWYLKPHFWMLVANPAGLDIWKDPCFMDLPILFKPTYINMDSDLKGLSFTDFMLHGNLNLPLVQNTFGPNLDWSWINSIRFDFNAQNLWVWGPRSLRTSVASAVYDYLVTLDPQPWPAHGKLPSGDYLYGLNIGPFTLCHFTWVAPESASHTIWNCPKIMPCWISLCASFNLDPNVLAEFDTGIWLTNRFVSKNSDAFFKALIANLAWIIWKDRCNLIFKGWQPKYHSIFGRAWSYCTNFFNSIAKNIREYSIPSCPLKNISLFTDASWSDSSPMSCGLGFIAISNAGQVLLAGAMGCSSVSPISAEIASILFALDQCIVRLINHFDSCVAWHYKREIDSLKSRIINTCSVIKTIPQTENLLADALAHFGCSNPHLSLFPQGLDRPRWLEDLCLSLNLFF</sequence>
<dbReference type="GeneID" id="120276129"/>
<dbReference type="RefSeq" id="XP_039138793.1">
    <property type="nucleotide sequence ID" value="XM_039282859.1"/>
</dbReference>
<protein>
    <submittedName>
        <fullName evidence="3">Uncharacterized protein LOC120276129</fullName>
    </submittedName>
</protein>
<proteinExistence type="predicted"/>
<organism evidence="2 3">
    <name type="scientific">Dioscorea cayennensis subsp. rotundata</name>
    <name type="common">White Guinea yam</name>
    <name type="synonym">Dioscorea rotundata</name>
    <dbReference type="NCBI Taxonomy" id="55577"/>
    <lineage>
        <taxon>Eukaryota</taxon>
        <taxon>Viridiplantae</taxon>
        <taxon>Streptophyta</taxon>
        <taxon>Embryophyta</taxon>
        <taxon>Tracheophyta</taxon>
        <taxon>Spermatophyta</taxon>
        <taxon>Magnoliopsida</taxon>
        <taxon>Liliopsida</taxon>
        <taxon>Dioscoreales</taxon>
        <taxon>Dioscoreaceae</taxon>
        <taxon>Dioscorea</taxon>
    </lineage>
</organism>
<reference evidence="3" key="1">
    <citation type="submission" date="2025-08" db="UniProtKB">
        <authorList>
            <consortium name="RefSeq"/>
        </authorList>
    </citation>
    <scope>IDENTIFICATION</scope>
</reference>
<evidence type="ECO:0000313" key="3">
    <source>
        <dbReference type="RefSeq" id="XP_039138793.1"/>
    </source>
</evidence>
<dbReference type="Pfam" id="PF00078">
    <property type="entry name" value="RVT_1"/>
    <property type="match status" value="1"/>
</dbReference>
<evidence type="ECO:0000259" key="1">
    <source>
        <dbReference type="PROSITE" id="PS50878"/>
    </source>
</evidence>
<feature type="domain" description="Reverse transcriptase" evidence="1">
    <location>
        <begin position="1"/>
        <end position="159"/>
    </location>
</feature>
<name>A0AB40CI91_DIOCR</name>
<gene>
    <name evidence="3" type="primary">LOC120276129</name>
</gene>
<dbReference type="PROSITE" id="PS50878">
    <property type="entry name" value="RT_POL"/>
    <property type="match status" value="1"/>
</dbReference>
<dbReference type="PANTHER" id="PTHR33116:SF78">
    <property type="entry name" value="OS12G0587133 PROTEIN"/>
    <property type="match status" value="1"/>
</dbReference>